<organism evidence="2 3">
    <name type="scientific">Acinetobacter nosocomialis</name>
    <dbReference type="NCBI Taxonomy" id="106654"/>
    <lineage>
        <taxon>Bacteria</taxon>
        <taxon>Pseudomonadati</taxon>
        <taxon>Pseudomonadota</taxon>
        <taxon>Gammaproteobacteria</taxon>
        <taxon>Moraxellales</taxon>
        <taxon>Moraxellaceae</taxon>
        <taxon>Acinetobacter</taxon>
        <taxon>Acinetobacter calcoaceticus/baumannii complex</taxon>
    </lineage>
</organism>
<gene>
    <name evidence="2" type="ORF">GD578_13400</name>
</gene>
<protein>
    <submittedName>
        <fullName evidence="2">Uncharacterized protein</fullName>
    </submittedName>
</protein>
<reference evidence="2 3" key="1">
    <citation type="journal article" date="2021" name="MSphere">
        <title>Complete Genome Sequencing of Acinetobacter baumannii AC1633 and Acinetobacter nosocomialis AC1530 Unveils a Large Multidrug-Resistant Plasmid Encoding the NDM-1 and OXA-58 Carbapenemases.</title>
        <authorList>
            <person name="Alattraqchi A.G."/>
            <person name="Mohd Rani F."/>
            <person name="A. Rahman N.I."/>
            <person name="Ismail S."/>
            <person name="Cleary D.W."/>
            <person name="Clarke S.C."/>
            <person name="Yeo C.C."/>
        </authorList>
    </citation>
    <scope>NUCLEOTIDE SEQUENCE [LARGE SCALE GENOMIC DNA]</scope>
    <source>
        <strain evidence="2 3">AC1530</strain>
    </source>
</reference>
<evidence type="ECO:0000256" key="1">
    <source>
        <dbReference type="SAM" id="Coils"/>
    </source>
</evidence>
<dbReference type="EMBL" id="CP045560">
    <property type="protein sequence ID" value="QGA44756.1"/>
    <property type="molecule type" value="Genomic_DNA"/>
</dbReference>
<sequence length="171" mass="19769">MTDLNKEREEFESDLAEHLIERDSNGFYLNDEIQNYWEKHLLKVQIKELKAELEKAKAQTVQQSFEIGRLQDRITELLDERQDLYAQINNDQAVPEHIVTLQRNGEVFKFDLLDLLRRSLKSSKVLKTRENWSHVSKMVGLGSTTSTLLCKEMNVDPDGTVFVASESGAEQ</sequence>
<evidence type="ECO:0000313" key="2">
    <source>
        <dbReference type="EMBL" id="QGA44756.1"/>
    </source>
</evidence>
<dbReference type="AlphaFoldDB" id="A0AB37CW56"/>
<accession>A0AB37CW56</accession>
<name>A0AB37CW56_ACINO</name>
<proteinExistence type="predicted"/>
<dbReference type="Proteomes" id="UP000325778">
    <property type="component" value="Chromosome"/>
</dbReference>
<evidence type="ECO:0000313" key="3">
    <source>
        <dbReference type="Proteomes" id="UP000325778"/>
    </source>
</evidence>
<feature type="coiled-coil region" evidence="1">
    <location>
        <begin position="1"/>
        <end position="87"/>
    </location>
</feature>
<dbReference type="RefSeq" id="WP_153518609.1">
    <property type="nucleotide sequence ID" value="NZ_CP045560.1"/>
</dbReference>
<keyword evidence="1" id="KW-0175">Coiled coil</keyword>